<gene>
    <name evidence="3" type="ORF">GCM10009129_00850</name>
</gene>
<protein>
    <recommendedName>
        <fullName evidence="5">Lipoprotein</fullName>
    </recommendedName>
</protein>
<evidence type="ECO:0000313" key="3">
    <source>
        <dbReference type="EMBL" id="GAA0307608.1"/>
    </source>
</evidence>
<evidence type="ECO:0008006" key="5">
    <source>
        <dbReference type="Google" id="ProtNLM"/>
    </source>
</evidence>
<proteinExistence type="predicted"/>
<comment type="caution">
    <text evidence="3">The sequence shown here is derived from an EMBL/GenBank/DDBJ whole genome shotgun (WGS) entry which is preliminary data.</text>
</comment>
<organism evidence="3 4">
    <name type="scientific">Psychrobacter aestuarii</name>
    <dbReference type="NCBI Taxonomy" id="556327"/>
    <lineage>
        <taxon>Bacteria</taxon>
        <taxon>Pseudomonadati</taxon>
        <taxon>Pseudomonadota</taxon>
        <taxon>Gammaproteobacteria</taxon>
        <taxon>Moraxellales</taxon>
        <taxon>Moraxellaceae</taxon>
        <taxon>Psychrobacter</taxon>
    </lineage>
</organism>
<feature type="signal peptide" evidence="2">
    <location>
        <begin position="1"/>
        <end position="26"/>
    </location>
</feature>
<keyword evidence="4" id="KW-1185">Reference proteome</keyword>
<evidence type="ECO:0000256" key="2">
    <source>
        <dbReference type="SAM" id="SignalP"/>
    </source>
</evidence>
<dbReference type="PROSITE" id="PS51257">
    <property type="entry name" value="PROKAR_LIPOPROTEIN"/>
    <property type="match status" value="1"/>
</dbReference>
<keyword evidence="2" id="KW-0732">Signal</keyword>
<accession>A0ABP3FAZ9</accession>
<feature type="region of interest" description="Disordered" evidence="1">
    <location>
        <begin position="83"/>
        <end position="105"/>
    </location>
</feature>
<dbReference type="EMBL" id="BAAAFR010000001">
    <property type="protein sequence ID" value="GAA0307608.1"/>
    <property type="molecule type" value="Genomic_DNA"/>
</dbReference>
<reference evidence="4" key="1">
    <citation type="journal article" date="2019" name="Int. J. Syst. Evol. Microbiol.">
        <title>The Global Catalogue of Microorganisms (GCM) 10K type strain sequencing project: providing services to taxonomists for standard genome sequencing and annotation.</title>
        <authorList>
            <consortium name="The Broad Institute Genomics Platform"/>
            <consortium name="The Broad Institute Genome Sequencing Center for Infectious Disease"/>
            <person name="Wu L."/>
            <person name="Ma J."/>
        </authorList>
    </citation>
    <scope>NUCLEOTIDE SEQUENCE [LARGE SCALE GENOMIC DNA]</scope>
    <source>
        <strain evidence="4">JCM 16343</strain>
    </source>
</reference>
<sequence length="105" mass="11219">MKTSFTQKRRLSALACLLLGSTVALSGCQTAKGWLGQRDNGSLDYQDSKKLAPIELPAQQASAPFVPLYQTPSVGNNTLDLTNDAGKQYQLPRPERAVSVAPAGE</sequence>
<evidence type="ECO:0000256" key="1">
    <source>
        <dbReference type="SAM" id="MobiDB-lite"/>
    </source>
</evidence>
<evidence type="ECO:0000313" key="4">
    <source>
        <dbReference type="Proteomes" id="UP001501787"/>
    </source>
</evidence>
<dbReference type="Proteomes" id="UP001501787">
    <property type="component" value="Unassembled WGS sequence"/>
</dbReference>
<feature type="chain" id="PRO_5045636018" description="Lipoprotein" evidence="2">
    <location>
        <begin position="27"/>
        <end position="105"/>
    </location>
</feature>
<name>A0ABP3FAZ9_9GAMM</name>